<evidence type="ECO:0000256" key="3">
    <source>
        <dbReference type="ARBA" id="ARBA00004651"/>
    </source>
</evidence>
<comment type="similarity">
    <text evidence="17">In the C-terminal section; belongs to the nitrate reductase gamma subunit family.</text>
</comment>
<dbReference type="PANTHER" id="PTHR30598">
    <property type="entry name" value="NITRATE REDUCTASE PRIVATE CHAPERONE, REDOX ENZYME MATURATION PROTEIN REMP FAMILY"/>
    <property type="match status" value="1"/>
</dbReference>
<gene>
    <name evidence="23" type="primary">narI</name>
    <name evidence="23" type="ORF">FOE78_13925</name>
</gene>
<evidence type="ECO:0000256" key="9">
    <source>
        <dbReference type="ARBA" id="ARBA00022982"/>
    </source>
</evidence>
<comment type="subcellular location">
    <subcellularLocation>
        <location evidence="3">Cell membrane</location>
        <topology evidence="3">Multi-pass membrane protein</topology>
    </subcellularLocation>
</comment>
<organism evidence="23 24">
    <name type="scientific">Microlunatus elymi</name>
    <dbReference type="NCBI Taxonomy" id="2596828"/>
    <lineage>
        <taxon>Bacteria</taxon>
        <taxon>Bacillati</taxon>
        <taxon>Actinomycetota</taxon>
        <taxon>Actinomycetes</taxon>
        <taxon>Propionibacteriales</taxon>
        <taxon>Propionibacteriaceae</taxon>
        <taxon>Microlunatus</taxon>
    </lineage>
</organism>
<feature type="binding site" description="axial binding residue" evidence="20">
    <location>
        <position position="208"/>
    </location>
    <ligand>
        <name>heme b</name>
        <dbReference type="ChEBI" id="CHEBI:60344"/>
        <label>1</label>
    </ligand>
    <ligandPart>
        <name>Fe</name>
        <dbReference type="ChEBI" id="CHEBI:18248"/>
    </ligandPart>
</feature>
<evidence type="ECO:0000256" key="19">
    <source>
        <dbReference type="ARBA" id="ARBA00071287"/>
    </source>
</evidence>
<feature type="transmembrane region" description="Helical" evidence="21">
    <location>
        <begin position="89"/>
        <end position="112"/>
    </location>
</feature>
<dbReference type="InterPro" id="IPR023234">
    <property type="entry name" value="NarG-like_domain"/>
</dbReference>
<dbReference type="RefSeq" id="WP_143986827.1">
    <property type="nucleotide sequence ID" value="NZ_CP041692.1"/>
</dbReference>
<dbReference type="OrthoDB" id="9788113at2"/>
<evidence type="ECO:0000256" key="10">
    <source>
        <dbReference type="ARBA" id="ARBA00022989"/>
    </source>
</evidence>
<keyword evidence="7 21" id="KW-0812">Transmembrane</keyword>
<dbReference type="SUPFAM" id="SSF103501">
    <property type="entry name" value="Respiratory nitrate reductase 1 gamma chain"/>
    <property type="match status" value="1"/>
</dbReference>
<comment type="cofactor">
    <cofactor evidence="1">
        <name>Mo-bis(molybdopterin guanine dinucleotide)</name>
        <dbReference type="ChEBI" id="CHEBI:60539"/>
    </cofactor>
</comment>
<reference evidence="23 24" key="1">
    <citation type="submission" date="2019-07" db="EMBL/GenBank/DDBJ databases">
        <title>Microlunatus dokdonensis sp. nov. isolated from the rhizospheric soil of the wild plant Elymus tsukushiensis.</title>
        <authorList>
            <person name="Ghim S.-Y."/>
            <person name="Hwang Y.-J."/>
            <person name="Son J.-S."/>
            <person name="Shin J.-H."/>
        </authorList>
    </citation>
    <scope>NUCLEOTIDE SEQUENCE [LARGE SCALE GENOMIC DNA]</scope>
    <source>
        <strain evidence="23 24">KUDC0627</strain>
    </source>
</reference>
<keyword evidence="24" id="KW-1185">Reference proteome</keyword>
<dbReference type="GO" id="GO:0020037">
    <property type="term" value="F:heme binding"/>
    <property type="evidence" value="ECO:0007669"/>
    <property type="project" value="TreeGrafter"/>
</dbReference>
<dbReference type="KEGG" id="mik:FOE78_13925"/>
<dbReference type="InterPro" id="IPR051936">
    <property type="entry name" value="Heme-iron_electron_transfer"/>
</dbReference>
<evidence type="ECO:0000256" key="6">
    <source>
        <dbReference type="ARBA" id="ARBA00022617"/>
    </source>
</evidence>
<dbReference type="PANTHER" id="PTHR30598:SF3">
    <property type="entry name" value="RESPIRATORY NITRATE REDUCTASE 1 GAMMA CHAIN"/>
    <property type="match status" value="1"/>
</dbReference>
<dbReference type="NCBIfam" id="TIGR00351">
    <property type="entry name" value="narI"/>
    <property type="match status" value="1"/>
</dbReference>
<evidence type="ECO:0000256" key="17">
    <source>
        <dbReference type="ARBA" id="ARBA00061196"/>
    </source>
</evidence>
<evidence type="ECO:0000256" key="8">
    <source>
        <dbReference type="ARBA" id="ARBA00022723"/>
    </source>
</evidence>
<feature type="transmembrane region" description="Helical" evidence="21">
    <location>
        <begin position="6"/>
        <end position="29"/>
    </location>
</feature>
<evidence type="ECO:0000256" key="1">
    <source>
        <dbReference type="ARBA" id="ARBA00001942"/>
    </source>
</evidence>
<feature type="transmembrane region" description="Helical" evidence="21">
    <location>
        <begin position="132"/>
        <end position="153"/>
    </location>
</feature>
<evidence type="ECO:0000256" key="15">
    <source>
        <dbReference type="ARBA" id="ARBA00056200"/>
    </source>
</evidence>
<evidence type="ECO:0000256" key="18">
    <source>
        <dbReference type="ARBA" id="ARBA00061480"/>
    </source>
</evidence>
<keyword evidence="8" id="KW-0479">Metal-binding</keyword>
<dbReference type="Gene3D" id="1.20.950.20">
    <property type="entry name" value="Transmembrane di-heme cytochromes, Chain C"/>
    <property type="match status" value="1"/>
</dbReference>
<dbReference type="GO" id="GO:0046872">
    <property type="term" value="F:metal ion binding"/>
    <property type="evidence" value="ECO:0007669"/>
    <property type="project" value="UniProtKB-KW"/>
</dbReference>
<keyword evidence="13" id="KW-0534">Nitrate assimilation</keyword>
<evidence type="ECO:0000256" key="7">
    <source>
        <dbReference type="ARBA" id="ARBA00022692"/>
    </source>
</evidence>
<evidence type="ECO:0000313" key="24">
    <source>
        <dbReference type="Proteomes" id="UP000319263"/>
    </source>
</evidence>
<dbReference type="GO" id="GO:0009325">
    <property type="term" value="C:nitrate reductase complex"/>
    <property type="evidence" value="ECO:0007669"/>
    <property type="project" value="InterPro"/>
</dbReference>
<keyword evidence="4" id="KW-0813">Transport</keyword>
<proteinExistence type="inferred from homology"/>
<dbReference type="GO" id="GO:0009055">
    <property type="term" value="F:electron transfer activity"/>
    <property type="evidence" value="ECO:0007669"/>
    <property type="project" value="TreeGrafter"/>
</dbReference>
<evidence type="ECO:0000256" key="12">
    <source>
        <dbReference type="ARBA" id="ARBA00023004"/>
    </source>
</evidence>
<protein>
    <recommendedName>
        <fullName evidence="19">Nitrate reductase-like protein NarX</fullName>
    </recommendedName>
</protein>
<evidence type="ECO:0000256" key="2">
    <source>
        <dbReference type="ARBA" id="ARBA00001970"/>
    </source>
</evidence>
<sequence length="249" mass="28511">MKTANAFQIFWWVAIPYFAFGVFVIGTIWRWRYDQYGWTSRSTQLQERKFLKWGAPLFHYATFAAIGGHILGILIPAAVTNFLGIPDHAYHIFATVAGTVAAVLVIAGIAFLAFRRVFIPRVRATTSPVDWFALILILVIVITGTVPTIWNLFGLNYDYRDTVGVWFRGLFTGHPRPEVMITAPLVYKIHATAAWSVWIVWPFTRLVHAFSYPLRYLVRPYIVFRSKVASGPNEPGTSGRRWRRIGQRF</sequence>
<dbReference type="AlphaFoldDB" id="A0A516Q099"/>
<evidence type="ECO:0000256" key="4">
    <source>
        <dbReference type="ARBA" id="ARBA00022448"/>
    </source>
</evidence>
<keyword evidence="9" id="KW-0249">Electron transport</keyword>
<evidence type="ECO:0000256" key="20">
    <source>
        <dbReference type="PIRSR" id="PIRSR603816-1"/>
    </source>
</evidence>
<keyword evidence="6 20" id="KW-0349">Heme</keyword>
<dbReference type="FunFam" id="1.20.950.20:FF:000001">
    <property type="entry name" value="Respiratory nitrate reductase subunit gamma"/>
    <property type="match status" value="1"/>
</dbReference>
<dbReference type="Proteomes" id="UP000319263">
    <property type="component" value="Chromosome"/>
</dbReference>
<comment type="similarity">
    <text evidence="16">In the central section; belongs to the NarJ/NarW family.</text>
</comment>
<dbReference type="Pfam" id="PF02665">
    <property type="entry name" value="Nitrate_red_gam"/>
    <property type="match status" value="1"/>
</dbReference>
<keyword evidence="11 23" id="KW-0560">Oxidoreductase</keyword>
<evidence type="ECO:0000256" key="16">
    <source>
        <dbReference type="ARBA" id="ARBA00061095"/>
    </source>
</evidence>
<accession>A0A516Q099</accession>
<name>A0A516Q099_9ACTN</name>
<evidence type="ECO:0000256" key="11">
    <source>
        <dbReference type="ARBA" id="ARBA00023002"/>
    </source>
</evidence>
<keyword evidence="12 20" id="KW-0408">Iron</keyword>
<evidence type="ECO:0000256" key="14">
    <source>
        <dbReference type="ARBA" id="ARBA00023136"/>
    </source>
</evidence>
<evidence type="ECO:0000256" key="21">
    <source>
        <dbReference type="SAM" id="Phobius"/>
    </source>
</evidence>
<comment type="function">
    <text evidence="15">Does not seem to have nitrate reductase activity.</text>
</comment>
<feature type="binding site" description="axial binding residue" evidence="20">
    <location>
        <position position="190"/>
    </location>
    <ligand>
        <name>heme b</name>
        <dbReference type="ChEBI" id="CHEBI:60344"/>
        <label>1</label>
    </ligand>
    <ligandPart>
        <name>Fe</name>
        <dbReference type="ChEBI" id="CHEBI:18248"/>
    </ligandPart>
</feature>
<feature type="domain" description="NarG-like" evidence="22">
    <location>
        <begin position="9"/>
        <end position="227"/>
    </location>
</feature>
<dbReference type="EMBL" id="CP041692">
    <property type="protein sequence ID" value="QDP96865.1"/>
    <property type="molecule type" value="Genomic_DNA"/>
</dbReference>
<comment type="similarity">
    <text evidence="18">In the N-terminal section; belongs to the nitrate reductase alpha subunit family.</text>
</comment>
<dbReference type="InterPro" id="IPR036197">
    <property type="entry name" value="NarG-like_sf"/>
</dbReference>
<evidence type="ECO:0000256" key="5">
    <source>
        <dbReference type="ARBA" id="ARBA00022475"/>
    </source>
</evidence>
<dbReference type="InterPro" id="IPR003816">
    <property type="entry name" value="Nitrate_red_gam"/>
</dbReference>
<feature type="transmembrane region" description="Helical" evidence="21">
    <location>
        <begin position="50"/>
        <end position="77"/>
    </location>
</feature>
<evidence type="ECO:0000313" key="23">
    <source>
        <dbReference type="EMBL" id="QDP96865.1"/>
    </source>
</evidence>
<keyword evidence="10 21" id="KW-1133">Transmembrane helix</keyword>
<evidence type="ECO:0000259" key="22">
    <source>
        <dbReference type="Pfam" id="PF02665"/>
    </source>
</evidence>
<keyword evidence="5" id="KW-1003">Cell membrane</keyword>
<keyword evidence="14 21" id="KW-0472">Membrane</keyword>
<feature type="binding site" description="axial binding residue" evidence="20">
    <location>
        <position position="59"/>
    </location>
    <ligand>
        <name>heme b</name>
        <dbReference type="ChEBI" id="CHEBI:60344"/>
        <label>1</label>
    </ligand>
    <ligandPart>
        <name>Fe</name>
        <dbReference type="ChEBI" id="CHEBI:18248"/>
    </ligandPart>
</feature>
<feature type="binding site" description="axial binding residue" evidence="20">
    <location>
        <position position="69"/>
    </location>
    <ligand>
        <name>heme b</name>
        <dbReference type="ChEBI" id="CHEBI:60344"/>
        <label>1</label>
    </ligand>
    <ligandPart>
        <name>Fe</name>
        <dbReference type="ChEBI" id="CHEBI:18248"/>
    </ligandPart>
</feature>
<dbReference type="GO" id="GO:0019645">
    <property type="term" value="P:anaerobic electron transport chain"/>
    <property type="evidence" value="ECO:0007669"/>
    <property type="project" value="TreeGrafter"/>
</dbReference>
<dbReference type="GO" id="GO:0005886">
    <property type="term" value="C:plasma membrane"/>
    <property type="evidence" value="ECO:0007669"/>
    <property type="project" value="UniProtKB-SubCell"/>
</dbReference>
<dbReference type="GO" id="GO:0008940">
    <property type="term" value="F:nitrate reductase activity"/>
    <property type="evidence" value="ECO:0007669"/>
    <property type="project" value="InterPro"/>
</dbReference>
<comment type="cofactor">
    <cofactor evidence="2">
        <name>heme b</name>
        <dbReference type="ChEBI" id="CHEBI:60344"/>
    </cofactor>
</comment>
<dbReference type="GO" id="GO:0042128">
    <property type="term" value="P:nitrate assimilation"/>
    <property type="evidence" value="ECO:0007669"/>
    <property type="project" value="UniProtKB-KW"/>
</dbReference>
<evidence type="ECO:0000256" key="13">
    <source>
        <dbReference type="ARBA" id="ARBA00023063"/>
    </source>
</evidence>